<evidence type="ECO:0000256" key="4">
    <source>
        <dbReference type="ARBA" id="ARBA00022692"/>
    </source>
</evidence>
<dbReference type="PANTHER" id="PTHR12428:SF65">
    <property type="entry name" value="CYTOCHROME C OXIDASE ASSEMBLY PROTEIN COX18, MITOCHONDRIAL"/>
    <property type="match status" value="1"/>
</dbReference>
<feature type="transmembrane region" description="Helical" evidence="11">
    <location>
        <begin position="235"/>
        <end position="258"/>
    </location>
</feature>
<dbReference type="Proteomes" id="UP000260649">
    <property type="component" value="Unassembled WGS sequence"/>
</dbReference>
<evidence type="ECO:0000256" key="6">
    <source>
        <dbReference type="ARBA" id="ARBA00022989"/>
    </source>
</evidence>
<feature type="domain" description="Membrane insertase YidC/Oxa/ALB C-terminal" evidence="12">
    <location>
        <begin position="22"/>
        <end position="272"/>
    </location>
</feature>
<dbReference type="GeneID" id="97995419"/>
<keyword evidence="4 9" id="KW-0812">Transmembrane</keyword>
<dbReference type="EMBL" id="QQRQ01000008">
    <property type="protein sequence ID" value="RFT06667.1"/>
    <property type="molecule type" value="Genomic_DNA"/>
</dbReference>
<dbReference type="AlphaFoldDB" id="A0A3E2B3V4"/>
<accession>A0A3E2B3V4</accession>
<dbReference type="PANTHER" id="PTHR12428">
    <property type="entry name" value="OXA1"/>
    <property type="match status" value="1"/>
</dbReference>
<evidence type="ECO:0000256" key="7">
    <source>
        <dbReference type="ARBA" id="ARBA00023136"/>
    </source>
</evidence>
<dbReference type="GO" id="GO:0005886">
    <property type="term" value="C:plasma membrane"/>
    <property type="evidence" value="ECO:0007669"/>
    <property type="project" value="UniProtKB-SubCell"/>
</dbReference>
<keyword evidence="3" id="KW-1003">Cell membrane</keyword>
<gene>
    <name evidence="13" type="primary">yidC</name>
    <name evidence="13" type="ORF">DV520_06700</name>
</gene>
<feature type="region of interest" description="Disordered" evidence="10">
    <location>
        <begin position="349"/>
        <end position="453"/>
    </location>
</feature>
<keyword evidence="8" id="KW-0143">Chaperone</keyword>
<dbReference type="InterPro" id="IPR028055">
    <property type="entry name" value="YidC/Oxa/ALB_C"/>
</dbReference>
<dbReference type="InterPro" id="IPR001708">
    <property type="entry name" value="YidC/ALB3/OXA1/COX18"/>
</dbReference>
<dbReference type="RefSeq" id="WP_117142219.1">
    <property type="nucleotide sequence ID" value="NZ_CAKXKJ010000020.1"/>
</dbReference>
<keyword evidence="5" id="KW-0653">Protein transport</keyword>
<evidence type="ECO:0000256" key="10">
    <source>
        <dbReference type="SAM" id="MobiDB-lite"/>
    </source>
</evidence>
<feature type="compositionally biased region" description="Basic and acidic residues" evidence="10">
    <location>
        <begin position="367"/>
        <end position="380"/>
    </location>
</feature>
<dbReference type="GO" id="GO:0015031">
    <property type="term" value="P:protein transport"/>
    <property type="evidence" value="ECO:0007669"/>
    <property type="project" value="UniProtKB-KW"/>
</dbReference>
<evidence type="ECO:0000256" key="5">
    <source>
        <dbReference type="ARBA" id="ARBA00022927"/>
    </source>
</evidence>
<evidence type="ECO:0000256" key="8">
    <source>
        <dbReference type="ARBA" id="ARBA00023186"/>
    </source>
</evidence>
<dbReference type="InterPro" id="IPR047196">
    <property type="entry name" value="YidC_ALB_C"/>
</dbReference>
<evidence type="ECO:0000256" key="1">
    <source>
        <dbReference type="ARBA" id="ARBA00004651"/>
    </source>
</evidence>
<evidence type="ECO:0000313" key="14">
    <source>
        <dbReference type="Proteomes" id="UP000260649"/>
    </source>
</evidence>
<evidence type="ECO:0000256" key="9">
    <source>
        <dbReference type="RuleBase" id="RU003945"/>
    </source>
</evidence>
<keyword evidence="14" id="KW-1185">Reference proteome</keyword>
<feature type="compositionally biased region" description="Acidic residues" evidence="10">
    <location>
        <begin position="431"/>
        <end position="453"/>
    </location>
</feature>
<evidence type="ECO:0000259" key="12">
    <source>
        <dbReference type="Pfam" id="PF02096"/>
    </source>
</evidence>
<reference evidence="13 14" key="1">
    <citation type="submission" date="2018-07" db="EMBL/GenBank/DDBJ databases">
        <title>GABA Modulating Bacteria of the Human Gut Microbiota.</title>
        <authorList>
            <person name="Strandwitz P."/>
            <person name="Kim K.H."/>
            <person name="Terekhova D."/>
            <person name="Liu J.K."/>
            <person name="Sharma A."/>
            <person name="Levering J."/>
            <person name="Mcdonald D."/>
            <person name="Dietrich D."/>
            <person name="Ramadhar T.R."/>
            <person name="Lekbua A."/>
            <person name="Mroue N."/>
            <person name="Liston C."/>
            <person name="Stewart E.J."/>
            <person name="Dubin M.J."/>
            <person name="Zengler K."/>
            <person name="Knight R."/>
            <person name="Gilbert J.A."/>
            <person name="Clardy J."/>
            <person name="Lewis K."/>
        </authorList>
    </citation>
    <scope>NUCLEOTIDE SEQUENCE [LARGE SCALE GENOMIC DNA]</scope>
    <source>
        <strain evidence="13 14">KLE1738</strain>
    </source>
</reference>
<feature type="region of interest" description="Disordered" evidence="10">
    <location>
        <begin position="288"/>
        <end position="316"/>
    </location>
</feature>
<dbReference type="NCBIfam" id="TIGR03592">
    <property type="entry name" value="yidC_oxa1_cterm"/>
    <property type="match status" value="1"/>
</dbReference>
<dbReference type="CDD" id="cd20070">
    <property type="entry name" value="5TM_YidC_Alb3"/>
    <property type="match status" value="1"/>
</dbReference>
<evidence type="ECO:0000256" key="11">
    <source>
        <dbReference type="SAM" id="Phobius"/>
    </source>
</evidence>
<sequence>MSIILTPFAKLLLLFYDLTGSYGVSLILFGLVIRLILFPIFLKGRKGMLSMSGLAEKQKVLQQKYARDRVKYSQELQRLYEEEGVKPSSGCLWSFLPLPFLMVLYAIVRQPLTYLLNMTQDQFNVVSNLLYGNVLDYRNQQLQMAQDVFLNHDKIVAAVPELANMPQIDFTFLGVNLSQTPHFMFWKADDIGAAFGLWLIPVISAALGVVSMIVTNHINGKVLGTRRTMDQSTRMTMFIMPLFSLWICFTLPAALGVYWIANSLFAMLQEVLNIPFLRSFLKKQEEAKVKRREEEKERVKREKQAQAEAKKKAAEEMRRIQMERKLNKSIATASREGIRAYARGRLYDPERYPTFPYQDPNDLAKQAQEEQQRLAEEQKTAKAKGKKGKKDQPNQPTKTEKPAQAAQEEKPSAAPTSAAPEKPVPQPAPVPEEEEGFVEESFLEEPEQDNDEK</sequence>
<dbReference type="GO" id="GO:0032977">
    <property type="term" value="F:membrane insertase activity"/>
    <property type="evidence" value="ECO:0007669"/>
    <property type="project" value="InterPro"/>
</dbReference>
<dbReference type="Pfam" id="PF02096">
    <property type="entry name" value="60KD_IMP"/>
    <property type="match status" value="1"/>
</dbReference>
<proteinExistence type="inferred from homology"/>
<comment type="caution">
    <text evidence="13">The sequence shown here is derived from an EMBL/GenBank/DDBJ whole genome shotgun (WGS) entry which is preliminary data.</text>
</comment>
<comment type="similarity">
    <text evidence="9">Belongs to the OXA1/ALB3/YidC family.</text>
</comment>
<dbReference type="OrthoDB" id="9780552at2"/>
<keyword evidence="6 11" id="KW-1133">Transmembrane helix</keyword>
<feature type="transmembrane region" description="Helical" evidence="11">
    <location>
        <begin position="191"/>
        <end position="214"/>
    </location>
</feature>
<protein>
    <submittedName>
        <fullName evidence="13">Membrane protein insertase YidC</fullName>
    </submittedName>
</protein>
<comment type="subcellular location">
    <subcellularLocation>
        <location evidence="1">Cell membrane</location>
        <topology evidence="1">Multi-pass membrane protein</topology>
    </subcellularLocation>
    <subcellularLocation>
        <location evidence="9">Membrane</location>
        <topology evidence="9">Multi-pass membrane protein</topology>
    </subcellularLocation>
</comment>
<keyword evidence="7 11" id="KW-0472">Membrane</keyword>
<evidence type="ECO:0000256" key="3">
    <source>
        <dbReference type="ARBA" id="ARBA00022475"/>
    </source>
</evidence>
<organism evidence="13 14">
    <name type="scientific">Evtepia gabavorous</name>
    <dbReference type="NCBI Taxonomy" id="2211183"/>
    <lineage>
        <taxon>Bacteria</taxon>
        <taxon>Bacillati</taxon>
        <taxon>Bacillota</taxon>
        <taxon>Clostridia</taxon>
        <taxon>Eubacteriales</taxon>
        <taxon>Evtepia</taxon>
    </lineage>
</organism>
<name>A0A3E2B3V4_9FIRM</name>
<keyword evidence="2" id="KW-0813">Transport</keyword>
<feature type="transmembrane region" description="Helical" evidence="11">
    <location>
        <begin position="90"/>
        <end position="108"/>
    </location>
</feature>
<evidence type="ECO:0000313" key="13">
    <source>
        <dbReference type="EMBL" id="RFT06667.1"/>
    </source>
</evidence>
<dbReference type="GO" id="GO:0051205">
    <property type="term" value="P:protein insertion into membrane"/>
    <property type="evidence" value="ECO:0007669"/>
    <property type="project" value="TreeGrafter"/>
</dbReference>
<feature type="transmembrane region" description="Helical" evidence="11">
    <location>
        <begin position="20"/>
        <end position="42"/>
    </location>
</feature>
<evidence type="ECO:0000256" key="2">
    <source>
        <dbReference type="ARBA" id="ARBA00022448"/>
    </source>
</evidence>